<protein>
    <submittedName>
        <fullName evidence="2">HD family phosphohydrolase</fullName>
    </submittedName>
</protein>
<dbReference type="Pfam" id="PF01966">
    <property type="entry name" value="HD"/>
    <property type="match status" value="1"/>
</dbReference>
<dbReference type="Proteomes" id="UP000620874">
    <property type="component" value="Unassembled WGS sequence"/>
</dbReference>
<feature type="domain" description="HD" evidence="1">
    <location>
        <begin position="64"/>
        <end position="205"/>
    </location>
</feature>
<organism evidence="2 3">
    <name type="scientific">Phocaeicola intestinalis</name>
    <dbReference type="NCBI Taxonomy" id="2762212"/>
    <lineage>
        <taxon>Bacteria</taxon>
        <taxon>Pseudomonadati</taxon>
        <taxon>Bacteroidota</taxon>
        <taxon>Bacteroidia</taxon>
        <taxon>Bacteroidales</taxon>
        <taxon>Bacteroidaceae</taxon>
        <taxon>Phocaeicola</taxon>
    </lineage>
</organism>
<reference evidence="2 3" key="1">
    <citation type="submission" date="2020-08" db="EMBL/GenBank/DDBJ databases">
        <title>A Genomic Blueprint of the Chicken Gut Microbiome.</title>
        <authorList>
            <person name="Gilroy R."/>
            <person name="Ravi A."/>
            <person name="Getino M."/>
            <person name="Pursley I."/>
            <person name="Horton D.L."/>
            <person name="Alikhan N.-F."/>
            <person name="Baker D."/>
            <person name="Gharbi K."/>
            <person name="Hall N."/>
            <person name="Watson M."/>
            <person name="Adriaenssens E.M."/>
            <person name="Foster-Nyarko E."/>
            <person name="Jarju S."/>
            <person name="Secka A."/>
            <person name="Antonio M."/>
            <person name="Oren A."/>
            <person name="Chaudhuri R."/>
            <person name="La Ragione R.M."/>
            <person name="Hildebrand F."/>
            <person name="Pallen M.J."/>
        </authorList>
    </citation>
    <scope>NUCLEOTIDE SEQUENCE [LARGE SCALE GENOMIC DNA]</scope>
    <source>
        <strain evidence="2 3">Sa1CVN1</strain>
    </source>
</reference>
<comment type="caution">
    <text evidence="2">The sequence shown here is derived from an EMBL/GenBank/DDBJ whole genome shotgun (WGS) entry which is preliminary data.</text>
</comment>
<proteinExistence type="predicted"/>
<dbReference type="InterPro" id="IPR006674">
    <property type="entry name" value="HD_domain"/>
</dbReference>
<keyword evidence="3" id="KW-1185">Reference proteome</keyword>
<sequence length="218" mass="24162">MRPVNGKSRKMDSKKNKEEFVELLRSTGRDGVEDVITGLEELGFFTAPASAGHHLNTEGGLVLHSINTCKAALAIWEGMKVLEPSLENEVGRDNVIIASLLHDVCKSDIYVRSVKKRKNALGVWEDTEGYKVTYKGFPMGHGEKSVILLLCNGLEMSDDEMLAIRWHMGAFGLNLNSYEELRNYDTARMLYPLVAIVQAADSLAASIMERTGSDLDEL</sequence>
<dbReference type="SUPFAM" id="SSF109604">
    <property type="entry name" value="HD-domain/PDEase-like"/>
    <property type="match status" value="1"/>
</dbReference>
<name>A0ABR8Y853_9BACT</name>
<dbReference type="EMBL" id="JACSPP010000019">
    <property type="protein sequence ID" value="MBD8040394.1"/>
    <property type="molecule type" value="Genomic_DNA"/>
</dbReference>
<evidence type="ECO:0000313" key="2">
    <source>
        <dbReference type="EMBL" id="MBD8040394.1"/>
    </source>
</evidence>
<gene>
    <name evidence="2" type="ORF">H9625_08050</name>
</gene>
<accession>A0ABR8Y853</accession>
<evidence type="ECO:0000313" key="3">
    <source>
        <dbReference type="Proteomes" id="UP000620874"/>
    </source>
</evidence>
<dbReference type="Gene3D" id="1.10.3210.10">
    <property type="entry name" value="Hypothetical protein af1432"/>
    <property type="match status" value="1"/>
</dbReference>
<evidence type="ECO:0000259" key="1">
    <source>
        <dbReference type="Pfam" id="PF01966"/>
    </source>
</evidence>